<comment type="caution">
    <text evidence="1">The sequence shown here is derived from an EMBL/GenBank/DDBJ whole genome shotgun (WGS) entry which is preliminary data.</text>
</comment>
<gene>
    <name evidence="1" type="ORF">MGSAQ_000886</name>
</gene>
<sequence length="70" mass="7975">MSLQPRVGFSSFYGLIQRKQSLNNLPLHNNTLTTIAKMIKKYQKCRVIMSLSKHIVSAQNTPCLVSKRLV</sequence>
<accession>A0A1B6NXX0</accession>
<evidence type="ECO:0000313" key="1">
    <source>
        <dbReference type="EMBL" id="KTF07617.1"/>
    </source>
</evidence>
<proteinExistence type="predicted"/>
<dbReference type="AlphaFoldDB" id="A0A1B6NXX0"/>
<name>A0A1B6NXX0_9ZZZZ</name>
<dbReference type="EMBL" id="AYSL01000434">
    <property type="protein sequence ID" value="KTF07617.1"/>
    <property type="molecule type" value="Genomic_DNA"/>
</dbReference>
<organism evidence="1">
    <name type="scientific">marine sediment metagenome</name>
    <dbReference type="NCBI Taxonomy" id="412755"/>
    <lineage>
        <taxon>unclassified sequences</taxon>
        <taxon>metagenomes</taxon>
        <taxon>ecological metagenomes</taxon>
    </lineage>
</organism>
<reference evidence="1" key="1">
    <citation type="submission" date="2013-11" db="EMBL/GenBank/DDBJ databases">
        <title>Microbial diversity, functional groups and degradation webs in Northern and Southern Mediterranean and Red Sea marine crude oil polluted sites.</title>
        <authorList>
            <person name="Daffonchio D."/>
            <person name="Mapelli F."/>
            <person name="Ferrer M."/>
            <person name="Richter M."/>
            <person name="Cherif A."/>
            <person name="Malkawi H.I."/>
            <person name="Yakimov M.M."/>
            <person name="Abdel-Fattah Y.R."/>
            <person name="Blaghen M."/>
            <person name="Golyshin P.N."/>
            <person name="Kalogerakis N."/>
            <person name="Boon N."/>
            <person name="Magagnini M."/>
            <person name="Fava F."/>
        </authorList>
    </citation>
    <scope>NUCLEOTIDE SEQUENCE</scope>
</reference>
<protein>
    <submittedName>
        <fullName evidence="1">Uncharacterized protein</fullName>
    </submittedName>
</protein>